<dbReference type="eggNOG" id="ENOG502ZA5E">
    <property type="taxonomic scope" value="Bacteria"/>
</dbReference>
<accession>A0A0P8BTE5</accession>
<evidence type="ECO:0000313" key="1">
    <source>
        <dbReference type="EMBL" id="KPQ13073.1"/>
    </source>
</evidence>
<dbReference type="PATRIC" id="fig|1305737.6.peg.3532"/>
<dbReference type="AlphaFoldDB" id="A0A0P8BTE5"/>
<dbReference type="EMBL" id="LJXT01000105">
    <property type="protein sequence ID" value="KPQ13073.1"/>
    <property type="molecule type" value="Genomic_DNA"/>
</dbReference>
<reference evidence="1 2" key="1">
    <citation type="submission" date="2015-09" db="EMBL/GenBank/DDBJ databases">
        <title>Identification and resolution of microdiversity through metagenomic sequencing of parallel consortia.</title>
        <authorList>
            <person name="Nelson W.C."/>
            <person name="Romine M.F."/>
            <person name="Lindemann S.R."/>
        </authorList>
    </citation>
    <scope>NUCLEOTIDE SEQUENCE [LARGE SCALE GENOMIC DNA]</scope>
    <source>
        <strain evidence="1">HL-49</strain>
    </source>
</reference>
<organism evidence="1 2">
    <name type="scientific">Algoriphagus marincola HL-49</name>
    <dbReference type="NCBI Taxonomy" id="1305737"/>
    <lineage>
        <taxon>Bacteria</taxon>
        <taxon>Pseudomonadati</taxon>
        <taxon>Bacteroidota</taxon>
        <taxon>Cytophagia</taxon>
        <taxon>Cytophagales</taxon>
        <taxon>Cyclobacteriaceae</taxon>
        <taxon>Algoriphagus</taxon>
    </lineage>
</organism>
<dbReference type="STRING" id="1305737.GCA_000526355_00060"/>
<comment type="caution">
    <text evidence="1">The sequence shown here is derived from an EMBL/GenBank/DDBJ whole genome shotgun (WGS) entry which is preliminary data.</text>
</comment>
<gene>
    <name evidence="1" type="ORF">HLUCCX10_14100</name>
</gene>
<evidence type="ECO:0000313" key="2">
    <source>
        <dbReference type="Proteomes" id="UP000050421"/>
    </source>
</evidence>
<name>A0A0P8BTE5_9BACT</name>
<dbReference type="Proteomes" id="UP000050421">
    <property type="component" value="Unassembled WGS sequence"/>
</dbReference>
<dbReference type="OrthoDB" id="1523307at2"/>
<protein>
    <submittedName>
        <fullName evidence="1">Uncharacterized protein</fullName>
    </submittedName>
</protein>
<proteinExistence type="predicted"/>
<sequence>MSKLSKNWITEGLIDFEYKKYQLLAYLQETDKSFKAIKLYPPLAELIEHHRNLNAFKSGKRHLSDMFPKALESVDFKKKKLNYQSQSDDSEMMKEIHLITDFAIEKIQDQIYEGRAIYDFVEDHIAFEPVGILPIYTKEGFVFLTREKRSDIHAFRYQSSLLQIAGERFRSISLWLVGVFQRTIVRTLEALKLELIREIKELPNPAAWRMHSKQDFPIEETLLPISKRLLLQHVSK</sequence>